<comment type="caution">
    <text evidence="1">The sequence shown here is derived from an EMBL/GenBank/DDBJ whole genome shotgun (WGS) entry which is preliminary data.</text>
</comment>
<protein>
    <submittedName>
        <fullName evidence="1">Uncharacterized protein</fullName>
    </submittedName>
</protein>
<name>A0A5B7JYI8_PORTR</name>
<accession>A0A5B7JYI8</accession>
<dbReference type="EMBL" id="VSRR010120539">
    <property type="protein sequence ID" value="MPC99919.1"/>
    <property type="molecule type" value="Genomic_DNA"/>
</dbReference>
<reference evidence="1 2" key="1">
    <citation type="submission" date="2019-05" db="EMBL/GenBank/DDBJ databases">
        <title>Another draft genome of Portunus trituberculatus and its Hox gene families provides insights of decapod evolution.</title>
        <authorList>
            <person name="Jeong J.-H."/>
            <person name="Song I."/>
            <person name="Kim S."/>
            <person name="Choi T."/>
            <person name="Kim D."/>
            <person name="Ryu S."/>
            <person name="Kim W."/>
        </authorList>
    </citation>
    <scope>NUCLEOTIDE SEQUENCE [LARGE SCALE GENOMIC DNA]</scope>
    <source>
        <tissue evidence="1">Muscle</tissue>
    </source>
</reference>
<evidence type="ECO:0000313" key="1">
    <source>
        <dbReference type="EMBL" id="MPC99919.1"/>
    </source>
</evidence>
<dbReference type="Proteomes" id="UP000324222">
    <property type="component" value="Unassembled WGS sequence"/>
</dbReference>
<proteinExistence type="predicted"/>
<gene>
    <name evidence="1" type="ORF">E2C01_095366</name>
</gene>
<keyword evidence="2" id="KW-1185">Reference proteome</keyword>
<evidence type="ECO:0000313" key="2">
    <source>
        <dbReference type="Proteomes" id="UP000324222"/>
    </source>
</evidence>
<dbReference type="AlphaFoldDB" id="A0A5B7JYI8"/>
<organism evidence="1 2">
    <name type="scientific">Portunus trituberculatus</name>
    <name type="common">Swimming crab</name>
    <name type="synonym">Neptunus trituberculatus</name>
    <dbReference type="NCBI Taxonomy" id="210409"/>
    <lineage>
        <taxon>Eukaryota</taxon>
        <taxon>Metazoa</taxon>
        <taxon>Ecdysozoa</taxon>
        <taxon>Arthropoda</taxon>
        <taxon>Crustacea</taxon>
        <taxon>Multicrustacea</taxon>
        <taxon>Malacostraca</taxon>
        <taxon>Eumalacostraca</taxon>
        <taxon>Eucarida</taxon>
        <taxon>Decapoda</taxon>
        <taxon>Pleocyemata</taxon>
        <taxon>Brachyura</taxon>
        <taxon>Eubrachyura</taxon>
        <taxon>Portunoidea</taxon>
        <taxon>Portunidae</taxon>
        <taxon>Portuninae</taxon>
        <taxon>Portunus</taxon>
    </lineage>
</organism>
<sequence>MRQMGKPLNMYSPCFKGLVVWSQSYPKIGQYEL</sequence>